<dbReference type="SUPFAM" id="SSF75569">
    <property type="entry name" value="Archaeal IMP cyclohydrolase PurO"/>
    <property type="match status" value="1"/>
</dbReference>
<dbReference type="Proteomes" id="UP001157091">
    <property type="component" value="Unassembled WGS sequence"/>
</dbReference>
<dbReference type="Pfam" id="PF07826">
    <property type="entry name" value="IMP_cyclohyd"/>
    <property type="match status" value="1"/>
</dbReference>
<dbReference type="InterPro" id="IPR020600">
    <property type="entry name" value="IMP_cyclohydrolase-like"/>
</dbReference>
<evidence type="ECO:0000313" key="2">
    <source>
        <dbReference type="EMBL" id="GMA22683.1"/>
    </source>
</evidence>
<dbReference type="Gene3D" id="3.60.20.20">
    <property type="entry name" value="Inosine monophosphate cyclohydrolase-like"/>
    <property type="match status" value="1"/>
</dbReference>
<organism evidence="2 3">
    <name type="scientific">Luteimicrobium album</name>
    <dbReference type="NCBI Taxonomy" id="1054550"/>
    <lineage>
        <taxon>Bacteria</taxon>
        <taxon>Bacillati</taxon>
        <taxon>Actinomycetota</taxon>
        <taxon>Actinomycetes</taxon>
        <taxon>Micrococcales</taxon>
        <taxon>Luteimicrobium</taxon>
    </lineage>
</organism>
<evidence type="ECO:0000313" key="3">
    <source>
        <dbReference type="Proteomes" id="UP001157091"/>
    </source>
</evidence>
<name>A0ABQ6HXV1_9MICO</name>
<sequence length="256" mass="26956">MIMVRAYCVGVTVPRMSDVLVPGTYPGRVVVLARTPVGELLGGVALTGRSRRSRERVLVPDDGALVVAPAFPGPGSGRAAGSSLTARDPLRHYTAAVSDDTWTVFGNGDHVETVAKRLATGTDPRLALDGLEYEPDPPIFTPRITAVVERATGHAWLGAARHAEGLRSGTDVTVTTLGDLGPCEGVVLTTYEPDVSDAEPFPVASRRHRDVVTRAGGAITLLDELWSALRGPHRVAASTFVPRDGVLGPVRLGDAD</sequence>
<proteinExistence type="predicted"/>
<comment type="caution">
    <text evidence="2">The sequence shown here is derived from an EMBL/GenBank/DDBJ whole genome shotgun (WGS) entry which is preliminary data.</text>
</comment>
<accession>A0ABQ6HXV1</accession>
<protein>
    <recommendedName>
        <fullName evidence="1">Inosine monophosphate cyclohydrolase-like domain-containing protein</fullName>
    </recommendedName>
</protein>
<dbReference type="InterPro" id="IPR036795">
    <property type="entry name" value="IMP_cyclohydrolase-like_sf"/>
</dbReference>
<dbReference type="EMBL" id="BSUK01000001">
    <property type="protein sequence ID" value="GMA22683.1"/>
    <property type="molecule type" value="Genomic_DNA"/>
</dbReference>
<keyword evidence="3" id="KW-1185">Reference proteome</keyword>
<feature type="domain" description="Inosine monophosphate cyclohydrolase-like" evidence="1">
    <location>
        <begin position="25"/>
        <end position="236"/>
    </location>
</feature>
<reference evidence="3" key="1">
    <citation type="journal article" date="2019" name="Int. J. Syst. Evol. Microbiol.">
        <title>The Global Catalogue of Microorganisms (GCM) 10K type strain sequencing project: providing services to taxonomists for standard genome sequencing and annotation.</title>
        <authorList>
            <consortium name="The Broad Institute Genomics Platform"/>
            <consortium name="The Broad Institute Genome Sequencing Center for Infectious Disease"/>
            <person name="Wu L."/>
            <person name="Ma J."/>
        </authorList>
    </citation>
    <scope>NUCLEOTIDE SEQUENCE [LARGE SCALE GENOMIC DNA]</scope>
    <source>
        <strain evidence="3">NBRC 106348</strain>
    </source>
</reference>
<evidence type="ECO:0000259" key="1">
    <source>
        <dbReference type="Pfam" id="PF07826"/>
    </source>
</evidence>
<gene>
    <name evidence="2" type="ORF">GCM10025864_04420</name>
</gene>